<feature type="region of interest" description="Disordered" evidence="1">
    <location>
        <begin position="45"/>
        <end position="80"/>
    </location>
</feature>
<accession>A0A411ML00</accession>
<dbReference type="RefSeq" id="WP_130265309.1">
    <property type="nucleotide sequence ID" value="NZ_CP035952.1"/>
</dbReference>
<name>A0A411ML00_9PSED</name>
<organism evidence="2 3">
    <name type="scientific">Pseudomonas tructae</name>
    <dbReference type="NCBI Taxonomy" id="2518644"/>
    <lineage>
        <taxon>Bacteria</taxon>
        <taxon>Pseudomonadati</taxon>
        <taxon>Pseudomonadota</taxon>
        <taxon>Gammaproteobacteria</taxon>
        <taxon>Pseudomonadales</taxon>
        <taxon>Pseudomonadaceae</taxon>
        <taxon>Pseudomonas</taxon>
    </lineage>
</organism>
<protein>
    <recommendedName>
        <fullName evidence="4">Prophage PssSM-03</fullName>
    </recommendedName>
</protein>
<evidence type="ECO:0000313" key="3">
    <source>
        <dbReference type="Proteomes" id="UP000291130"/>
    </source>
</evidence>
<feature type="compositionally biased region" description="Polar residues" evidence="1">
    <location>
        <begin position="47"/>
        <end position="57"/>
    </location>
</feature>
<dbReference type="AlphaFoldDB" id="A0A411ML00"/>
<gene>
    <name evidence="2" type="ORF">EXN22_17830</name>
</gene>
<evidence type="ECO:0000256" key="1">
    <source>
        <dbReference type="SAM" id="MobiDB-lite"/>
    </source>
</evidence>
<dbReference type="EMBL" id="CP035952">
    <property type="protein sequence ID" value="QBF27451.1"/>
    <property type="molecule type" value="Genomic_DNA"/>
</dbReference>
<evidence type="ECO:0000313" key="2">
    <source>
        <dbReference type="EMBL" id="QBF27451.1"/>
    </source>
</evidence>
<dbReference type="OrthoDB" id="6993062at2"/>
<keyword evidence="3" id="KW-1185">Reference proteome</keyword>
<proteinExistence type="predicted"/>
<evidence type="ECO:0008006" key="4">
    <source>
        <dbReference type="Google" id="ProtNLM"/>
    </source>
</evidence>
<dbReference type="KEGG" id="ptk:EXN22_17830"/>
<sequence>MKDGSYVDYLFGVATGWLGWPPEAAWRTPIPQIMLALDARLDWTGRGQAQGQPSGQRAASPRPVSVADKLKSFFRGRREE</sequence>
<feature type="compositionally biased region" description="Basic and acidic residues" evidence="1">
    <location>
        <begin position="68"/>
        <end position="80"/>
    </location>
</feature>
<dbReference type="Proteomes" id="UP000291130">
    <property type="component" value="Chromosome"/>
</dbReference>
<reference evidence="2 3" key="1">
    <citation type="submission" date="2019-02" db="EMBL/GenBank/DDBJ databases">
        <title>Complete genome sequence of Pseudomonas sp. SNU WT1 isolated from rainbow trout.</title>
        <authorList>
            <person name="Oh W.T."/>
            <person name="Park S.C."/>
        </authorList>
    </citation>
    <scope>NUCLEOTIDE SEQUENCE [LARGE SCALE GENOMIC DNA]</scope>
    <source>
        <strain evidence="2 3">SNU WT1</strain>
    </source>
</reference>